<evidence type="ECO:0000256" key="3">
    <source>
        <dbReference type="ARBA" id="ARBA00006206"/>
    </source>
</evidence>
<evidence type="ECO:0000256" key="12">
    <source>
        <dbReference type="PIRSR" id="PIRSR005096-3"/>
    </source>
</evidence>
<dbReference type="AlphaFoldDB" id="A0A1E2VDW1"/>
<proteinExistence type="inferred from homology"/>
<evidence type="ECO:0000256" key="2">
    <source>
        <dbReference type="ARBA" id="ARBA00005028"/>
    </source>
</evidence>
<dbReference type="NCBIfam" id="NF008277">
    <property type="entry name" value="PRK11055.1"/>
    <property type="match status" value="1"/>
</dbReference>
<dbReference type="Gene3D" id="2.70.98.10">
    <property type="match status" value="1"/>
</dbReference>
<keyword evidence="6" id="KW-0597">Phosphoprotein</keyword>
<dbReference type="SUPFAM" id="SSF74650">
    <property type="entry name" value="Galactose mutarotase-like"/>
    <property type="match status" value="1"/>
</dbReference>
<keyword evidence="5" id="KW-0963">Cytoplasm</keyword>
<dbReference type="EC" id="5.1.3.3" evidence="9"/>
<evidence type="ECO:0000256" key="9">
    <source>
        <dbReference type="PIRNR" id="PIRNR005096"/>
    </source>
</evidence>
<dbReference type="Pfam" id="PF01263">
    <property type="entry name" value="Aldose_epim"/>
    <property type="match status" value="1"/>
</dbReference>
<comment type="catalytic activity">
    <reaction evidence="9">
        <text>alpha-D-glucose = beta-D-glucose</text>
        <dbReference type="Rhea" id="RHEA:10264"/>
        <dbReference type="ChEBI" id="CHEBI:15903"/>
        <dbReference type="ChEBI" id="CHEBI:17925"/>
        <dbReference type="EC" id="5.1.3.3"/>
    </reaction>
</comment>
<dbReference type="GO" id="GO:0005737">
    <property type="term" value="C:cytoplasm"/>
    <property type="evidence" value="ECO:0007669"/>
    <property type="project" value="UniProtKB-SubCell"/>
</dbReference>
<dbReference type="Proteomes" id="UP000094291">
    <property type="component" value="Unassembled WGS sequence"/>
</dbReference>
<dbReference type="InterPro" id="IPR047215">
    <property type="entry name" value="Galactose_mutarotase-like"/>
</dbReference>
<dbReference type="PANTHER" id="PTHR10091">
    <property type="entry name" value="ALDOSE-1-EPIMERASE"/>
    <property type="match status" value="1"/>
</dbReference>
<dbReference type="CDD" id="cd09019">
    <property type="entry name" value="galactose_mutarotase_like"/>
    <property type="match status" value="1"/>
</dbReference>
<dbReference type="InterPro" id="IPR014718">
    <property type="entry name" value="GH-type_carb-bd"/>
</dbReference>
<reference evidence="13 14" key="1">
    <citation type="submission" date="2016-08" db="EMBL/GenBank/DDBJ databases">
        <authorList>
            <person name="Seilhamer J.J."/>
        </authorList>
    </citation>
    <scope>NUCLEOTIDE SEQUENCE [LARGE SCALE GENOMIC DNA]</scope>
    <source>
        <strain evidence="13 14">PH27A</strain>
    </source>
</reference>
<sequence length="361" mass="39825">METQPFGQLPDGRQVEIYQLTNAQAIELHITHYGGTIVSLKTPDHSGHLDDIVLGFDTLSAYLSKAYQQVNPYFGALIGRYGNRIDHGRFTLNGQAYTLATNDGTHHLHGGDQGFDRVLWQAQPFSHDTASGVVLRYTSPDGEEGYPGTLDVEVTYTLTDQNELIIDYWAKTDQPTPVNLTQHSYFNLEGAGQRSILDHHLMLNAEQFTPVDESLMPTGELRAVAGTPFDFRQPTPVGQRIDQADPQLSYGRGYDHNFVLNRDQAGADEVVVAARLWAPSSGRVLEVATTEPGIQVYSANALAGDLTGHKGQVYSRHAGLALETQHFPNAPNQANFPNTILMPGTDYHSRTVLRFSTFSTQ</sequence>
<gene>
    <name evidence="13" type="ORF">BFW38_04085</name>
</gene>
<dbReference type="STRING" id="197479.BFW38_04085"/>
<evidence type="ECO:0000256" key="4">
    <source>
        <dbReference type="ARBA" id="ARBA00011245"/>
    </source>
</evidence>
<evidence type="ECO:0000256" key="5">
    <source>
        <dbReference type="ARBA" id="ARBA00022490"/>
    </source>
</evidence>
<dbReference type="InterPro" id="IPR015443">
    <property type="entry name" value="Aldose_1-epimerase"/>
</dbReference>
<evidence type="ECO:0000313" key="13">
    <source>
        <dbReference type="EMBL" id="ODC05167.1"/>
    </source>
</evidence>
<evidence type="ECO:0000313" key="14">
    <source>
        <dbReference type="Proteomes" id="UP000094291"/>
    </source>
</evidence>
<dbReference type="UniPathway" id="UPA00242"/>
<dbReference type="PANTHER" id="PTHR10091:SF0">
    <property type="entry name" value="GALACTOSE MUTAROTASE"/>
    <property type="match status" value="1"/>
</dbReference>
<comment type="caution">
    <text evidence="13">The sequence shown here is derived from an EMBL/GenBank/DDBJ whole genome shotgun (WGS) entry which is preliminary data.</text>
</comment>
<dbReference type="EMBL" id="MDTQ01000001">
    <property type="protein sequence ID" value="ODC05167.1"/>
    <property type="molecule type" value="Genomic_DNA"/>
</dbReference>
<organism evidence="13 14">
    <name type="scientific">Terasakiispira papahanaumokuakeensis</name>
    <dbReference type="NCBI Taxonomy" id="197479"/>
    <lineage>
        <taxon>Bacteria</taxon>
        <taxon>Pseudomonadati</taxon>
        <taxon>Pseudomonadota</taxon>
        <taxon>Gammaproteobacteria</taxon>
        <taxon>Oceanospirillales</taxon>
        <taxon>Terasakiispira</taxon>
    </lineage>
</organism>
<keyword evidence="7 9" id="KW-0413">Isomerase</keyword>
<comment type="subcellular location">
    <subcellularLocation>
        <location evidence="1">Cytoplasm</location>
    </subcellularLocation>
</comment>
<dbReference type="InterPro" id="IPR008183">
    <property type="entry name" value="Aldose_1/G6P_1-epimerase"/>
</dbReference>
<evidence type="ECO:0000256" key="11">
    <source>
        <dbReference type="PIRSR" id="PIRSR005096-2"/>
    </source>
</evidence>
<dbReference type="GO" id="GO:0030246">
    <property type="term" value="F:carbohydrate binding"/>
    <property type="evidence" value="ECO:0007669"/>
    <property type="project" value="InterPro"/>
</dbReference>
<keyword evidence="14" id="KW-1185">Reference proteome</keyword>
<evidence type="ECO:0000256" key="8">
    <source>
        <dbReference type="ARBA" id="ARBA00023277"/>
    </source>
</evidence>
<dbReference type="GO" id="GO:0006006">
    <property type="term" value="P:glucose metabolic process"/>
    <property type="evidence" value="ECO:0007669"/>
    <property type="project" value="TreeGrafter"/>
</dbReference>
<feature type="binding site" evidence="12">
    <location>
        <begin position="183"/>
        <end position="185"/>
    </location>
    <ligand>
        <name>beta-D-galactose</name>
        <dbReference type="ChEBI" id="CHEBI:27667"/>
    </ligand>
</feature>
<evidence type="ECO:0000256" key="7">
    <source>
        <dbReference type="ARBA" id="ARBA00023235"/>
    </source>
</evidence>
<comment type="similarity">
    <text evidence="3 9">Belongs to the aldose epimerase family.</text>
</comment>
<dbReference type="GO" id="GO:0004034">
    <property type="term" value="F:aldose 1-epimerase activity"/>
    <property type="evidence" value="ECO:0007669"/>
    <property type="project" value="UniProtKB-EC"/>
</dbReference>
<evidence type="ECO:0000256" key="10">
    <source>
        <dbReference type="PIRSR" id="PIRSR005096-1"/>
    </source>
</evidence>
<evidence type="ECO:0000256" key="1">
    <source>
        <dbReference type="ARBA" id="ARBA00004496"/>
    </source>
</evidence>
<protein>
    <recommendedName>
        <fullName evidence="9">Aldose 1-epimerase</fullName>
        <ecNumber evidence="9">5.1.3.3</ecNumber>
    </recommendedName>
</protein>
<accession>A0A1E2VDW1</accession>
<feature type="binding site" evidence="11">
    <location>
        <position position="255"/>
    </location>
    <ligand>
        <name>beta-D-galactose</name>
        <dbReference type="ChEBI" id="CHEBI:27667"/>
    </ligand>
</feature>
<comment type="pathway">
    <text evidence="2 9">Carbohydrate metabolism; hexose metabolism.</text>
</comment>
<feature type="binding site" evidence="12">
    <location>
        <begin position="83"/>
        <end position="84"/>
    </location>
    <ligand>
        <name>beta-D-galactose</name>
        <dbReference type="ChEBI" id="CHEBI:27667"/>
    </ligand>
</feature>
<keyword evidence="8 9" id="KW-0119">Carbohydrate metabolism</keyword>
<evidence type="ECO:0000256" key="6">
    <source>
        <dbReference type="ARBA" id="ARBA00022553"/>
    </source>
</evidence>
<dbReference type="InterPro" id="IPR011013">
    <property type="entry name" value="Gal_mutarotase_sf_dom"/>
</dbReference>
<name>A0A1E2VDW1_9GAMM</name>
<feature type="active site" description="Proton donor" evidence="10">
    <location>
        <position position="183"/>
    </location>
</feature>
<dbReference type="OrthoDB" id="9779408at2"/>
<comment type="subunit">
    <text evidence="4">Monomer.</text>
</comment>
<dbReference type="PIRSF" id="PIRSF005096">
    <property type="entry name" value="GALM"/>
    <property type="match status" value="1"/>
</dbReference>
<dbReference type="FunFam" id="2.70.98.10:FF:000003">
    <property type="entry name" value="Aldose 1-epimerase"/>
    <property type="match status" value="1"/>
</dbReference>
<feature type="active site" description="Proton acceptor" evidence="10">
    <location>
        <position position="323"/>
    </location>
</feature>
<dbReference type="GO" id="GO:0033499">
    <property type="term" value="P:galactose catabolic process via UDP-galactose, Leloir pathway"/>
    <property type="evidence" value="ECO:0007669"/>
    <property type="project" value="TreeGrafter"/>
</dbReference>